<proteinExistence type="predicted"/>
<gene>
    <name evidence="2" type="ORF">PVAR5_3096</name>
</gene>
<feature type="region of interest" description="Disordered" evidence="1">
    <location>
        <begin position="70"/>
        <end position="89"/>
    </location>
</feature>
<dbReference type="AlphaFoldDB" id="V5HX77"/>
<comment type="caution">
    <text evidence="2">The sequence shown here is derived from an EMBL/GenBank/DDBJ whole genome shotgun (WGS) entry which is preliminary data.</text>
</comment>
<feature type="region of interest" description="Disordered" evidence="1">
    <location>
        <begin position="167"/>
        <end position="256"/>
    </location>
</feature>
<sequence length="327" mass="35036">MLSTLPTTAPNGHGTGMSKRPKLSLQTTSLPITYGKSTTGLSLSLAAGNNTASPTVLNTFNNAYELMRSSTSTGGDLSPSKGKIASPYAASRHKESVPYQLPLGVRSILRNSPIPASSRRQRSVSMTGNTMNGSHSNRRLLFPASKQVSYRYPLEEEIKTVRFTTRHSDIVNDSEPETSDASQSDDSSGSHTSQSDSSGSSDEEISTCKTISPLTHSKRKRRKSAGIEGRKLQLSRLDGHCTGLESPQTPCQERPKRRREWRWTLGPLPPSNLATAVDTTADLTTSNVDSTTSSSSSTHLKIDIQCSTPTTPLQAGRGDLSAGAGEN</sequence>
<reference evidence="3" key="1">
    <citation type="journal article" date="2014" name="Genome Announc.">
        <title>Draft genome sequence of the formaldehyde-resistant fungus Byssochlamys spectabilis No. 5 (anamorph Paecilomyces variotii No. 5) (NBRC109023).</title>
        <authorList>
            <person name="Oka T."/>
            <person name="Ekino K."/>
            <person name="Fukuda K."/>
            <person name="Nomura Y."/>
        </authorList>
    </citation>
    <scope>NUCLEOTIDE SEQUENCE [LARGE SCALE GENOMIC DNA]</scope>
    <source>
        <strain evidence="3">No. 5 / NBRC 109023</strain>
    </source>
</reference>
<feature type="region of interest" description="Disordered" evidence="1">
    <location>
        <begin position="286"/>
        <end position="327"/>
    </location>
</feature>
<feature type="compositionally biased region" description="Low complexity" evidence="1">
    <location>
        <begin position="179"/>
        <end position="200"/>
    </location>
</feature>
<evidence type="ECO:0000313" key="3">
    <source>
        <dbReference type="Proteomes" id="UP000018001"/>
    </source>
</evidence>
<feature type="compositionally biased region" description="Polar residues" evidence="1">
    <location>
        <begin position="123"/>
        <end position="135"/>
    </location>
</feature>
<name>V5HX77_BYSSN</name>
<protein>
    <submittedName>
        <fullName evidence="2">Uncharacterized protein</fullName>
    </submittedName>
</protein>
<dbReference type="OrthoDB" id="5206740at2759"/>
<dbReference type="Proteomes" id="UP000018001">
    <property type="component" value="Unassembled WGS sequence"/>
</dbReference>
<dbReference type="eggNOG" id="ENOG502SN8F">
    <property type="taxonomic scope" value="Eukaryota"/>
</dbReference>
<feature type="region of interest" description="Disordered" evidence="1">
    <location>
        <begin position="1"/>
        <end position="21"/>
    </location>
</feature>
<feature type="compositionally biased region" description="Polar residues" evidence="1">
    <location>
        <begin position="1"/>
        <end position="10"/>
    </location>
</feature>
<evidence type="ECO:0000256" key="1">
    <source>
        <dbReference type="SAM" id="MobiDB-lite"/>
    </source>
</evidence>
<organism evidence="2 3">
    <name type="scientific">Byssochlamys spectabilis (strain No. 5 / NBRC 109023)</name>
    <name type="common">Paecilomyces variotii</name>
    <dbReference type="NCBI Taxonomy" id="1356009"/>
    <lineage>
        <taxon>Eukaryota</taxon>
        <taxon>Fungi</taxon>
        <taxon>Dikarya</taxon>
        <taxon>Ascomycota</taxon>
        <taxon>Pezizomycotina</taxon>
        <taxon>Eurotiomycetes</taxon>
        <taxon>Eurotiomycetidae</taxon>
        <taxon>Eurotiales</taxon>
        <taxon>Thermoascaceae</taxon>
        <taxon>Paecilomyces</taxon>
    </lineage>
</organism>
<feature type="region of interest" description="Disordered" evidence="1">
    <location>
        <begin position="113"/>
        <end position="139"/>
    </location>
</feature>
<keyword evidence="3" id="KW-1185">Reference proteome</keyword>
<dbReference type="HOGENOM" id="CLU_044724_0_0_1"/>
<accession>V5HX77</accession>
<dbReference type="InParanoid" id="V5HX77"/>
<feature type="compositionally biased region" description="Low complexity" evidence="1">
    <location>
        <begin position="286"/>
        <end position="298"/>
    </location>
</feature>
<evidence type="ECO:0000313" key="2">
    <source>
        <dbReference type="EMBL" id="GAD94470.1"/>
    </source>
</evidence>
<dbReference type="EMBL" id="BAUL01000092">
    <property type="protein sequence ID" value="GAD94470.1"/>
    <property type="molecule type" value="Genomic_DNA"/>
</dbReference>